<keyword evidence="10 14" id="KW-0539">Nucleus</keyword>
<proteinExistence type="inferred from homology"/>
<dbReference type="Gene3D" id="3.30.40.10">
    <property type="entry name" value="Zinc/RING finger domain, C3HC4 (zinc finger)"/>
    <property type="match status" value="1"/>
</dbReference>
<evidence type="ECO:0000313" key="17">
    <source>
        <dbReference type="Proteomes" id="UP000475862"/>
    </source>
</evidence>
<dbReference type="CDD" id="cd15505">
    <property type="entry name" value="PHD_ING"/>
    <property type="match status" value="1"/>
</dbReference>
<feature type="binding site" evidence="12">
    <location>
        <position position="325"/>
    </location>
    <ligand>
        <name>Zn(2+)</name>
        <dbReference type="ChEBI" id="CHEBI:29105"/>
        <label>1</label>
    </ligand>
</feature>
<comment type="function">
    <text evidence="14">Component of an histone acetyltransferase complex.</text>
</comment>
<dbReference type="GO" id="GO:0006325">
    <property type="term" value="P:chromatin organization"/>
    <property type="evidence" value="ECO:0007669"/>
    <property type="project" value="UniProtKB-KW"/>
</dbReference>
<dbReference type="InterPro" id="IPR013083">
    <property type="entry name" value="Znf_RING/FYVE/PHD"/>
</dbReference>
<dbReference type="GO" id="GO:0005634">
    <property type="term" value="C:nucleus"/>
    <property type="evidence" value="ECO:0007669"/>
    <property type="project" value="UniProtKB-SubCell"/>
</dbReference>
<keyword evidence="5 13" id="KW-0863">Zinc-finger</keyword>
<accession>A0A6G0TZW8</accession>
<evidence type="ECO:0000256" key="9">
    <source>
        <dbReference type="ARBA" id="ARBA00023163"/>
    </source>
</evidence>
<dbReference type="OrthoDB" id="5411773at2759"/>
<evidence type="ECO:0000256" key="14">
    <source>
        <dbReference type="RuleBase" id="RU361213"/>
    </source>
</evidence>
<evidence type="ECO:0000259" key="15">
    <source>
        <dbReference type="PROSITE" id="PS50016"/>
    </source>
</evidence>
<dbReference type="PROSITE" id="PS50016">
    <property type="entry name" value="ZF_PHD_2"/>
    <property type="match status" value="1"/>
</dbReference>
<evidence type="ECO:0000256" key="12">
    <source>
        <dbReference type="PIRSR" id="PIRSR628651-51"/>
    </source>
</evidence>
<dbReference type="PANTHER" id="PTHR10333:SF103">
    <property type="entry name" value="INHIBITOR OF GROWTH PROTEIN 3"/>
    <property type="match status" value="1"/>
</dbReference>
<feature type="binding site" evidence="12">
    <location>
        <position position="314"/>
    </location>
    <ligand>
        <name>Zn(2+)</name>
        <dbReference type="ChEBI" id="CHEBI:29105"/>
        <label>2</label>
    </ligand>
</feature>
<feature type="domain" description="PHD-type" evidence="15">
    <location>
        <begin position="298"/>
        <end position="347"/>
    </location>
</feature>
<keyword evidence="9" id="KW-0804">Transcription</keyword>
<dbReference type="Pfam" id="PF12998">
    <property type="entry name" value="ING"/>
    <property type="match status" value="1"/>
</dbReference>
<evidence type="ECO:0000256" key="5">
    <source>
        <dbReference type="ARBA" id="ARBA00022771"/>
    </source>
</evidence>
<evidence type="ECO:0000256" key="7">
    <source>
        <dbReference type="ARBA" id="ARBA00022853"/>
    </source>
</evidence>
<comment type="domain">
    <text evidence="14">The PHD-type zinc finger mediates the binding to H3K4me3.</text>
</comment>
<dbReference type="InterPro" id="IPR028651">
    <property type="entry name" value="ING_fam"/>
</dbReference>
<keyword evidence="6 12" id="KW-0862">Zinc</keyword>
<keyword evidence="3" id="KW-0341">Growth regulation</keyword>
<feature type="binding site" evidence="12">
    <location>
        <position position="344"/>
    </location>
    <ligand>
        <name>Zn(2+)</name>
        <dbReference type="ChEBI" id="CHEBI:29105"/>
        <label>2</label>
    </ligand>
</feature>
<dbReference type="InterPro" id="IPR019786">
    <property type="entry name" value="Zinc_finger_PHD-type_CS"/>
</dbReference>
<sequence length="352" mass="40194">MFYLEDFLEKLELLPQEIKNRTAEIGKLDLQVENSMNRIKNNVDTLFSKADTMNSDDLKEKFKALMKEGDKSLKQSDLKIQIANDMQNLISKYIKRLDLELHGFKTELEADKSGITQLIEKRILDSDQSNSSNHKENNYETNRCLFGEIEEVLNNVSSVDQKFITVASDASSSEELVSYFQPDTSPVNSQMAPFPLSFTMGSGCSEISSVKSEIIVSSQKLSCGRKSTSLKASFNAINYDPIKDQSDFLSKEFSISKEITQLIKSSCKQTKKNKKLGRKIVCKEISIYRDELIDPNESQYCLCNRIAYGTMVACDNNKCPHEWFHYECVGIINPPHGKWYCPKCIINMKRKR</sequence>
<comment type="subunit">
    <text evidence="14">Component of an histone acetyltransferase complex. Interacts with H3K4me3 and to a lesser extent with H3K4me2.</text>
</comment>
<dbReference type="SMART" id="SM00249">
    <property type="entry name" value="PHD"/>
    <property type="match status" value="1"/>
</dbReference>
<dbReference type="EMBL" id="VYZN01000011">
    <property type="protein sequence ID" value="KAE9542354.1"/>
    <property type="molecule type" value="Genomic_DNA"/>
</dbReference>
<evidence type="ECO:0000256" key="8">
    <source>
        <dbReference type="ARBA" id="ARBA00023015"/>
    </source>
</evidence>
<feature type="binding site" evidence="12">
    <location>
        <position position="301"/>
    </location>
    <ligand>
        <name>Zn(2+)</name>
        <dbReference type="ChEBI" id="CHEBI:29105"/>
        <label>1</label>
    </ligand>
</feature>
<dbReference type="CDD" id="cd16858">
    <property type="entry name" value="ING_ING3_Yng2p"/>
    <property type="match status" value="1"/>
</dbReference>
<comment type="caution">
    <text evidence="16">The sequence shown here is derived from an EMBL/GenBank/DDBJ whole genome shotgun (WGS) entry which is preliminary data.</text>
</comment>
<dbReference type="Proteomes" id="UP000475862">
    <property type="component" value="Unassembled WGS sequence"/>
</dbReference>
<feature type="site" description="Histone H3K4me3 binding" evidence="11">
    <location>
        <position position="311"/>
    </location>
</feature>
<dbReference type="GO" id="GO:0008270">
    <property type="term" value="F:zinc ion binding"/>
    <property type="evidence" value="ECO:0007669"/>
    <property type="project" value="UniProtKB-KW"/>
</dbReference>
<dbReference type="SUPFAM" id="SSF57903">
    <property type="entry name" value="FYVE/PHD zinc finger"/>
    <property type="match status" value="1"/>
</dbReference>
<dbReference type="SMART" id="SM01408">
    <property type="entry name" value="ING"/>
    <property type="match status" value="1"/>
</dbReference>
<evidence type="ECO:0000256" key="13">
    <source>
        <dbReference type="PROSITE-ProRule" id="PRU00146"/>
    </source>
</evidence>
<feature type="binding site" evidence="12">
    <location>
        <position position="319"/>
    </location>
    <ligand>
        <name>Zn(2+)</name>
        <dbReference type="ChEBI" id="CHEBI:29105"/>
        <label>2</label>
    </ligand>
</feature>
<evidence type="ECO:0000256" key="3">
    <source>
        <dbReference type="ARBA" id="ARBA00022604"/>
    </source>
</evidence>
<evidence type="ECO:0000256" key="10">
    <source>
        <dbReference type="ARBA" id="ARBA00023242"/>
    </source>
</evidence>
<dbReference type="InterPro" id="IPR001965">
    <property type="entry name" value="Znf_PHD"/>
</dbReference>
<evidence type="ECO:0000313" key="16">
    <source>
        <dbReference type="EMBL" id="KAE9542354.1"/>
    </source>
</evidence>
<name>A0A6G0TZW8_APHGL</name>
<feature type="site" description="Histone H3K4me3 binding" evidence="11">
    <location>
        <position position="323"/>
    </location>
</feature>
<feature type="binding site" evidence="12">
    <location>
        <position position="341"/>
    </location>
    <ligand>
        <name>Zn(2+)</name>
        <dbReference type="ChEBI" id="CHEBI:29105"/>
        <label>2</label>
    </ligand>
</feature>
<dbReference type="AlphaFoldDB" id="A0A6G0TZW8"/>
<organism evidence="16 17">
    <name type="scientific">Aphis glycines</name>
    <name type="common">Soybean aphid</name>
    <dbReference type="NCBI Taxonomy" id="307491"/>
    <lineage>
        <taxon>Eukaryota</taxon>
        <taxon>Metazoa</taxon>
        <taxon>Ecdysozoa</taxon>
        <taxon>Arthropoda</taxon>
        <taxon>Hexapoda</taxon>
        <taxon>Insecta</taxon>
        <taxon>Pterygota</taxon>
        <taxon>Neoptera</taxon>
        <taxon>Paraneoptera</taxon>
        <taxon>Hemiptera</taxon>
        <taxon>Sternorrhyncha</taxon>
        <taxon>Aphidomorpha</taxon>
        <taxon>Aphidoidea</taxon>
        <taxon>Aphididae</taxon>
        <taxon>Aphidini</taxon>
        <taxon>Aphis</taxon>
        <taxon>Aphis</taxon>
    </lineage>
</organism>
<keyword evidence="17" id="KW-1185">Reference proteome</keyword>
<keyword evidence="8" id="KW-0805">Transcription regulation</keyword>
<evidence type="ECO:0000256" key="1">
    <source>
        <dbReference type="ARBA" id="ARBA00004123"/>
    </source>
</evidence>
<evidence type="ECO:0000256" key="2">
    <source>
        <dbReference type="ARBA" id="ARBA00010210"/>
    </source>
</evidence>
<dbReference type="InterPro" id="IPR024610">
    <property type="entry name" value="ING_N_histone-binding"/>
</dbReference>
<feature type="site" description="Histone H3K4me3 binding" evidence="11">
    <location>
        <position position="315"/>
    </location>
</feature>
<comment type="subcellular location">
    <subcellularLocation>
        <location evidence="1 14">Nucleus</location>
    </subcellularLocation>
</comment>
<protein>
    <recommendedName>
        <fullName evidence="14">Inhibitor of growth protein</fullName>
    </recommendedName>
</protein>
<reference evidence="16 17" key="1">
    <citation type="submission" date="2019-08" db="EMBL/GenBank/DDBJ databases">
        <title>The genome of the soybean aphid Biotype 1, its phylome, world population structure and adaptation to the North American continent.</title>
        <authorList>
            <person name="Giordano R."/>
            <person name="Donthu R.K."/>
            <person name="Hernandez A.G."/>
            <person name="Wright C.L."/>
            <person name="Zimin A.V."/>
        </authorList>
    </citation>
    <scope>NUCLEOTIDE SEQUENCE [LARGE SCALE GENOMIC DNA]</scope>
    <source>
        <tissue evidence="16">Whole aphids</tissue>
    </source>
</reference>
<dbReference type="InterPro" id="IPR019787">
    <property type="entry name" value="Znf_PHD-finger"/>
</dbReference>
<keyword evidence="7 14" id="KW-0156">Chromatin regulator</keyword>
<evidence type="ECO:0000256" key="11">
    <source>
        <dbReference type="PIRSR" id="PIRSR628651-50"/>
    </source>
</evidence>
<feature type="binding site" evidence="12">
    <location>
        <position position="328"/>
    </location>
    <ligand>
        <name>Zn(2+)</name>
        <dbReference type="ChEBI" id="CHEBI:29105"/>
        <label>1</label>
    </ligand>
</feature>
<gene>
    <name evidence="16" type="ORF">AGLY_003481</name>
</gene>
<keyword evidence="4 12" id="KW-0479">Metal-binding</keyword>
<evidence type="ECO:0000256" key="6">
    <source>
        <dbReference type="ARBA" id="ARBA00022833"/>
    </source>
</evidence>
<feature type="binding site" evidence="12">
    <location>
        <position position="303"/>
    </location>
    <ligand>
        <name>Zn(2+)</name>
        <dbReference type="ChEBI" id="CHEBI:29105"/>
        <label>1</label>
    </ligand>
</feature>
<comment type="similarity">
    <text evidence="2 14">Belongs to the ING family.</text>
</comment>
<dbReference type="InterPro" id="IPR011011">
    <property type="entry name" value="Znf_FYVE_PHD"/>
</dbReference>
<dbReference type="PROSITE" id="PS01359">
    <property type="entry name" value="ZF_PHD_1"/>
    <property type="match status" value="1"/>
</dbReference>
<dbReference type="Gene3D" id="6.10.140.1740">
    <property type="match status" value="1"/>
</dbReference>
<dbReference type="PANTHER" id="PTHR10333">
    <property type="entry name" value="INHIBITOR OF GROWTH PROTEIN"/>
    <property type="match status" value="1"/>
</dbReference>
<evidence type="ECO:0000256" key="4">
    <source>
        <dbReference type="ARBA" id="ARBA00022723"/>
    </source>
</evidence>
<feature type="site" description="Histone H3K4me3 binding" evidence="11">
    <location>
        <position position="300"/>
    </location>
</feature>
<dbReference type="GO" id="GO:0035267">
    <property type="term" value="C:NuA4 histone acetyltransferase complex"/>
    <property type="evidence" value="ECO:0007669"/>
    <property type="project" value="TreeGrafter"/>
</dbReference>